<dbReference type="GO" id="GO:0015679">
    <property type="term" value="P:plasma membrane copper ion transport"/>
    <property type="evidence" value="ECO:0007669"/>
    <property type="project" value="TreeGrafter"/>
</dbReference>
<accession>A0A4Y9IJX6</accession>
<keyword evidence="4" id="KW-0812">Transmembrane</keyword>
<evidence type="ECO:0000256" key="3">
    <source>
        <dbReference type="SAM" id="MobiDB-lite"/>
    </source>
</evidence>
<feature type="compositionally biased region" description="Polar residues" evidence="3">
    <location>
        <begin position="435"/>
        <end position="448"/>
    </location>
</feature>
<proteinExistence type="inferred from homology"/>
<keyword evidence="2" id="KW-0813">Transport</keyword>
<dbReference type="SUPFAM" id="SSF55008">
    <property type="entry name" value="HMA, heavy metal-associated domain"/>
    <property type="match status" value="1"/>
</dbReference>
<dbReference type="InterPro" id="IPR058792">
    <property type="entry name" value="Beta-barrel_RND_2"/>
</dbReference>
<dbReference type="InterPro" id="IPR006143">
    <property type="entry name" value="RND_pump_MFP"/>
</dbReference>
<dbReference type="Pfam" id="PF25919">
    <property type="entry name" value="BSH_CusB"/>
    <property type="match status" value="1"/>
</dbReference>
<dbReference type="Proteomes" id="UP000298285">
    <property type="component" value="Unassembled WGS sequence"/>
</dbReference>
<dbReference type="CDD" id="cd00371">
    <property type="entry name" value="HMA"/>
    <property type="match status" value="1"/>
</dbReference>
<dbReference type="PANTHER" id="PTHR30097">
    <property type="entry name" value="CATION EFFLUX SYSTEM PROTEIN CUSB"/>
    <property type="match status" value="1"/>
</dbReference>
<dbReference type="GO" id="GO:0016020">
    <property type="term" value="C:membrane"/>
    <property type="evidence" value="ECO:0007669"/>
    <property type="project" value="InterPro"/>
</dbReference>
<evidence type="ECO:0000256" key="4">
    <source>
        <dbReference type="SAM" id="Phobius"/>
    </source>
</evidence>
<dbReference type="Pfam" id="PF00403">
    <property type="entry name" value="HMA"/>
    <property type="match status" value="1"/>
</dbReference>
<protein>
    <submittedName>
        <fullName evidence="6">Efflux RND transporter periplasmic adaptor subunit</fullName>
    </submittedName>
</protein>
<evidence type="ECO:0000256" key="1">
    <source>
        <dbReference type="ARBA" id="ARBA00009477"/>
    </source>
</evidence>
<dbReference type="Gene3D" id="6.10.140.730">
    <property type="match status" value="1"/>
</dbReference>
<dbReference type="Gene3D" id="2.40.30.170">
    <property type="match status" value="1"/>
</dbReference>
<dbReference type="OrthoDB" id="9806939at2"/>
<dbReference type="InterPro" id="IPR058791">
    <property type="entry name" value="3HB_CusB"/>
</dbReference>
<evidence type="ECO:0000256" key="2">
    <source>
        <dbReference type="ARBA" id="ARBA00022448"/>
    </source>
</evidence>
<dbReference type="Pfam" id="PF25869">
    <property type="entry name" value="3HB_CusB"/>
    <property type="match status" value="1"/>
</dbReference>
<dbReference type="GO" id="GO:0022857">
    <property type="term" value="F:transmembrane transporter activity"/>
    <property type="evidence" value="ECO:0007669"/>
    <property type="project" value="InterPro"/>
</dbReference>
<dbReference type="PANTHER" id="PTHR30097:SF15">
    <property type="entry name" value="CATION EFFLUX SYSTEM PROTEIN CUSB"/>
    <property type="match status" value="1"/>
</dbReference>
<name>A0A4Y9IJX6_9BACT</name>
<keyword evidence="4" id="KW-1133">Transmembrane helix</keyword>
<dbReference type="Pfam" id="PF19335">
    <property type="entry name" value="HMBD"/>
    <property type="match status" value="1"/>
</dbReference>
<dbReference type="Pfam" id="PF25954">
    <property type="entry name" value="Beta-barrel_RND_2"/>
    <property type="match status" value="1"/>
</dbReference>
<dbReference type="InterPro" id="IPR045800">
    <property type="entry name" value="HMBD"/>
</dbReference>
<feature type="domain" description="HMA" evidence="5">
    <location>
        <begin position="471"/>
        <end position="537"/>
    </location>
</feature>
<dbReference type="Gene3D" id="3.30.70.100">
    <property type="match status" value="1"/>
</dbReference>
<dbReference type="AlphaFoldDB" id="A0A4Y9IJX6"/>
<keyword evidence="4" id="KW-0472">Membrane</keyword>
<sequence>METNKLKKIINNNYIKYGLILIAGLFIGWLIFGASSNNQNESSEHVHEEGAVQIWTCAMHPQIRQNKPGKCPICGMDLIPLKTSGSGDEAVDPSAIQLSKEAVALANIQTTVISRQNPIKDVQLYGTIQADERLSQSQTSHVSGRIEKLFINFTGESVRQGQTIATIYSPELLSAQQELLEAAKMQSVQPALIQAAREKLRLWKLTDEQIARIEQSGNVSALVEIKANTGGIVVSKKVNQGDYINQGSVLFDIANLSQVWAMFDAYEVDLPFLKVGDKIDFTLQAVPGKTFSGRISFIDPILDRTTRTAKIRVETANSGMQLKPEMYANAIIKAPLKQFNNEIVIPKSSVLWTGKRSIVYVKQPNTQSPAFMLHEIELGPSLGDSYVVLSGVNEGDEIVTNGAFTIDASAQLEGKRSMMNAEASRPVTGHEGHNMSGSSSGTNQSETSTGHEGHDMSSMQGDSKQSMTAKTEHAMINVQGLCEICKERIEKAAKGVSGVTSASWDQKSKQLHLNFDPAKTNVDAISKAVAKVGHDTDKYKADKAVYDALPDCCKYKK</sequence>
<dbReference type="SUPFAM" id="SSF111369">
    <property type="entry name" value="HlyD-like secretion proteins"/>
    <property type="match status" value="1"/>
</dbReference>
<organism evidence="6 7">
    <name type="scientific">Dysgonomonas mossii</name>
    <dbReference type="NCBI Taxonomy" id="163665"/>
    <lineage>
        <taxon>Bacteria</taxon>
        <taxon>Pseudomonadati</taxon>
        <taxon>Bacteroidota</taxon>
        <taxon>Bacteroidia</taxon>
        <taxon>Bacteroidales</taxon>
        <taxon>Dysgonomonadaceae</taxon>
        <taxon>Dysgonomonas</taxon>
    </lineage>
</organism>
<dbReference type="NCBIfam" id="TIGR01730">
    <property type="entry name" value="RND_mfp"/>
    <property type="match status" value="1"/>
</dbReference>
<dbReference type="RefSeq" id="WP_135107444.1">
    <property type="nucleotide sequence ID" value="NZ_JADGKW010000009.1"/>
</dbReference>
<dbReference type="InterPro" id="IPR036163">
    <property type="entry name" value="HMA_dom_sf"/>
</dbReference>
<dbReference type="InterPro" id="IPR058790">
    <property type="entry name" value="BSH_CusB"/>
</dbReference>
<reference evidence="6 7" key="1">
    <citation type="submission" date="2019-03" db="EMBL/GenBank/DDBJ databases">
        <title>Diversity of the mouse oral microbiome.</title>
        <authorList>
            <person name="Joseph S."/>
            <person name="Aduse-Opoku J."/>
            <person name="Curtis M."/>
            <person name="Wade W."/>
            <person name="Hashim A."/>
        </authorList>
    </citation>
    <scope>NUCLEOTIDE SEQUENCE [LARGE SCALE GENOMIC DNA]</scope>
    <source>
        <strain evidence="6 7">P11</strain>
    </source>
</reference>
<gene>
    <name evidence="6" type="ORF">E4T88_16730</name>
</gene>
<feature type="region of interest" description="Disordered" evidence="3">
    <location>
        <begin position="426"/>
        <end position="465"/>
    </location>
</feature>
<evidence type="ECO:0000259" key="5">
    <source>
        <dbReference type="PROSITE" id="PS50846"/>
    </source>
</evidence>
<feature type="transmembrane region" description="Helical" evidence="4">
    <location>
        <begin position="14"/>
        <end position="32"/>
    </location>
</feature>
<dbReference type="GO" id="GO:0030288">
    <property type="term" value="C:outer membrane-bounded periplasmic space"/>
    <property type="evidence" value="ECO:0007669"/>
    <property type="project" value="TreeGrafter"/>
</dbReference>
<comment type="caution">
    <text evidence="6">The sequence shown here is derived from an EMBL/GenBank/DDBJ whole genome shotgun (WGS) entry which is preliminary data.</text>
</comment>
<dbReference type="Gene3D" id="2.40.420.20">
    <property type="match status" value="1"/>
</dbReference>
<dbReference type="InterPro" id="IPR006121">
    <property type="entry name" value="HMA_dom"/>
</dbReference>
<dbReference type="InterPro" id="IPR051909">
    <property type="entry name" value="MFP_Cation_Efflux"/>
</dbReference>
<evidence type="ECO:0000313" key="7">
    <source>
        <dbReference type="Proteomes" id="UP000298285"/>
    </source>
</evidence>
<evidence type="ECO:0000313" key="6">
    <source>
        <dbReference type="EMBL" id="TFU86865.1"/>
    </source>
</evidence>
<dbReference type="GO" id="GO:0046914">
    <property type="term" value="F:transition metal ion binding"/>
    <property type="evidence" value="ECO:0007669"/>
    <property type="project" value="TreeGrafter"/>
</dbReference>
<dbReference type="PROSITE" id="PS50846">
    <property type="entry name" value="HMA_2"/>
    <property type="match status" value="1"/>
</dbReference>
<dbReference type="EMBL" id="SPPK01000009">
    <property type="protein sequence ID" value="TFU86865.1"/>
    <property type="molecule type" value="Genomic_DNA"/>
</dbReference>
<dbReference type="FunFam" id="2.40.30.170:FF:000010">
    <property type="entry name" value="Efflux RND transporter periplasmic adaptor subunit"/>
    <property type="match status" value="1"/>
</dbReference>
<dbReference type="GO" id="GO:0060003">
    <property type="term" value="P:copper ion export"/>
    <property type="evidence" value="ECO:0007669"/>
    <property type="project" value="TreeGrafter"/>
</dbReference>
<comment type="similarity">
    <text evidence="1">Belongs to the membrane fusion protein (MFP) (TC 8.A.1) family.</text>
</comment>